<feature type="compositionally biased region" description="Basic and acidic residues" evidence="1">
    <location>
        <begin position="49"/>
        <end position="59"/>
    </location>
</feature>
<feature type="compositionally biased region" description="Basic and acidic residues" evidence="1">
    <location>
        <begin position="9"/>
        <end position="18"/>
    </location>
</feature>
<dbReference type="Proteomes" id="UP000078550">
    <property type="component" value="Unassembled WGS sequence"/>
</dbReference>
<dbReference type="EMBL" id="FLRD01000041">
    <property type="protein sequence ID" value="SBT32625.1"/>
    <property type="molecule type" value="Genomic_DNA"/>
</dbReference>
<proteinExistence type="predicted"/>
<evidence type="ECO:0000256" key="1">
    <source>
        <dbReference type="SAM" id="MobiDB-lite"/>
    </source>
</evidence>
<reference evidence="4 5" key="1">
    <citation type="submission" date="2016-05" db="EMBL/GenBank/DDBJ databases">
        <authorList>
            <person name="Naeem Raeece"/>
        </authorList>
    </citation>
    <scope>NUCLEOTIDE SEQUENCE [LARGE SCALE GENOMIC DNA]</scope>
</reference>
<sequence length="280" mass="32979">MKKARTHERKQERGNERKHERKHERRNENTMVKIGKKLKGFNEGINKLDTQKGKQIEKKEEEDEEEVGKNEIENKTKDIVENEENSDVYFIEESTRKKENSQDLNFYVQKSNASILLELLLYKVLMNKPKNIVNFVQNELNILFKHKMEKGFESHPFGSEYNDVGLCSNREKDENSFCPNANQYITQPIPMELIKDELFLGEHLLSLENVIDAVKFIKIENSDKVYFSNLLKILQHFENAQNKNILIRENIQPKDNIPLTKAIHLTTLFYNNYFGNTSIN</sequence>
<name>A0A1A8YNI8_PLAOA</name>
<dbReference type="Proteomes" id="UP000078555">
    <property type="component" value="Unassembled WGS sequence"/>
</dbReference>
<organism evidence="3 4">
    <name type="scientific">Plasmodium ovale wallikeri</name>
    <dbReference type="NCBI Taxonomy" id="864142"/>
    <lineage>
        <taxon>Eukaryota</taxon>
        <taxon>Sar</taxon>
        <taxon>Alveolata</taxon>
        <taxon>Apicomplexa</taxon>
        <taxon>Aconoidasida</taxon>
        <taxon>Haemosporida</taxon>
        <taxon>Plasmodiidae</taxon>
        <taxon>Plasmodium</taxon>
        <taxon>Plasmodium (Plasmodium)</taxon>
    </lineage>
</organism>
<feature type="region of interest" description="Disordered" evidence="1">
    <location>
        <begin position="1"/>
        <end position="71"/>
    </location>
</feature>
<evidence type="ECO:0000313" key="3">
    <source>
        <dbReference type="EMBL" id="SBT33158.1"/>
    </source>
</evidence>
<reference evidence="3" key="2">
    <citation type="submission" date="2016-05" db="EMBL/GenBank/DDBJ databases">
        <authorList>
            <person name="Lavstsen T."/>
            <person name="Jespersen J.S."/>
        </authorList>
    </citation>
    <scope>NUCLEOTIDE SEQUENCE [LARGE SCALE GENOMIC DNA]</scope>
</reference>
<gene>
    <name evidence="2" type="ORF">POVWA1_013050</name>
    <name evidence="3" type="ORF">POVWA2_013270</name>
</gene>
<dbReference type="EMBL" id="FLRE01000053">
    <property type="protein sequence ID" value="SBT33158.1"/>
    <property type="molecule type" value="Genomic_DNA"/>
</dbReference>
<dbReference type="AlphaFoldDB" id="A0A1A8YNI8"/>
<protein>
    <submittedName>
        <fullName evidence="3">Uncharacterized protein</fullName>
    </submittedName>
</protein>
<accession>A0A1A8YNI8</accession>
<evidence type="ECO:0000313" key="5">
    <source>
        <dbReference type="Proteomes" id="UP000078555"/>
    </source>
</evidence>
<keyword evidence="5" id="KW-1185">Reference proteome</keyword>
<evidence type="ECO:0000313" key="2">
    <source>
        <dbReference type="EMBL" id="SBT32625.1"/>
    </source>
</evidence>
<evidence type="ECO:0000313" key="4">
    <source>
        <dbReference type="Proteomes" id="UP000078550"/>
    </source>
</evidence>